<name>A0ABT1CWF0_9HYPH</name>
<reference evidence="2 3" key="1">
    <citation type="submission" date="2020-01" db="EMBL/GenBank/DDBJ databases">
        <title>Genomes of bacteria type strains.</title>
        <authorList>
            <person name="Chen J."/>
            <person name="Zhu S."/>
            <person name="Yang J."/>
        </authorList>
    </citation>
    <scope>NUCLEOTIDE SEQUENCE [LARGE SCALE GENOMIC DNA]</scope>
    <source>
        <strain evidence="2 3">DSM 16655</strain>
    </source>
</reference>
<evidence type="ECO:0000313" key="2">
    <source>
        <dbReference type="EMBL" id="MCO6410512.1"/>
    </source>
</evidence>
<protein>
    <submittedName>
        <fullName evidence="2">Uncharacterized protein</fullName>
    </submittedName>
</protein>
<keyword evidence="3" id="KW-1185">Reference proteome</keyword>
<keyword evidence="1" id="KW-0732">Signal</keyword>
<organism evidence="2 3">
    <name type="scientific">Hoeflea alexandrii</name>
    <dbReference type="NCBI Taxonomy" id="288436"/>
    <lineage>
        <taxon>Bacteria</taxon>
        <taxon>Pseudomonadati</taxon>
        <taxon>Pseudomonadota</taxon>
        <taxon>Alphaproteobacteria</taxon>
        <taxon>Hyphomicrobiales</taxon>
        <taxon>Rhizobiaceae</taxon>
        <taxon>Hoeflea</taxon>
    </lineage>
</organism>
<dbReference type="EMBL" id="JAAAML010000004">
    <property type="protein sequence ID" value="MCO6410512.1"/>
    <property type="molecule type" value="Genomic_DNA"/>
</dbReference>
<feature type="signal peptide" evidence="1">
    <location>
        <begin position="1"/>
        <end position="19"/>
    </location>
</feature>
<sequence length="248" mass="25356">MKPLLIIALSGLLTSPAHADETHAINQKGAIQSKADTGTPAPFDILAAHVHRTGSSITFHMTTEGTAGAEKPSANGALAGAPVWSYVWPTSLDPSEVGFEGGTGILALAATSHPDFDDTPLYDENGDGDMANDGAGWHSHWVVLTPNEACGAGALSVRDIGENETPKLPATWPGLPLFIDSPGFNPVFDGPEIAVTVTLADSGGIAGASFDGVTAALKINANVHAPLLCVTDVFDIASGDLSLPGTIE</sequence>
<evidence type="ECO:0000313" key="3">
    <source>
        <dbReference type="Proteomes" id="UP001320715"/>
    </source>
</evidence>
<evidence type="ECO:0000256" key="1">
    <source>
        <dbReference type="SAM" id="SignalP"/>
    </source>
</evidence>
<dbReference type="RefSeq" id="WP_252917207.1">
    <property type="nucleotide sequence ID" value="NZ_JAAAML010000004.1"/>
</dbReference>
<comment type="caution">
    <text evidence="2">The sequence shown here is derived from an EMBL/GenBank/DDBJ whole genome shotgun (WGS) entry which is preliminary data.</text>
</comment>
<gene>
    <name evidence="2" type="ORF">GTW23_20205</name>
</gene>
<accession>A0ABT1CWF0</accession>
<feature type="chain" id="PRO_5045995557" evidence="1">
    <location>
        <begin position="20"/>
        <end position="248"/>
    </location>
</feature>
<proteinExistence type="predicted"/>
<dbReference type="Proteomes" id="UP001320715">
    <property type="component" value="Unassembled WGS sequence"/>
</dbReference>